<dbReference type="KEGG" id="thi:THI_1508"/>
<dbReference type="EMBL" id="FP475956">
    <property type="protein sequence ID" value="CAZ88189.1"/>
    <property type="molecule type" value="Genomic_DNA"/>
</dbReference>
<accession>D6CQA9</accession>
<sequence length="54" mass="5813">MVLSCVWSNGTRGGNLNRFGGAAMEIEADLFQVNRIECFACLPLASINSMAPHV</sequence>
<gene>
    <name evidence="1" type="ordered locus">THI_1508</name>
</gene>
<name>D6CQA9_THIA3</name>
<organism evidence="1 2">
    <name type="scientific">Thiomonas arsenitoxydans (strain DSM 22701 / CIP 110005 / 3As)</name>
    <dbReference type="NCBI Taxonomy" id="426114"/>
    <lineage>
        <taxon>Bacteria</taxon>
        <taxon>Pseudomonadati</taxon>
        <taxon>Pseudomonadota</taxon>
        <taxon>Betaproteobacteria</taxon>
        <taxon>Burkholderiales</taxon>
        <taxon>Thiomonas</taxon>
    </lineage>
</organism>
<proteinExistence type="predicted"/>
<protein>
    <submittedName>
        <fullName evidence="1">Uncharacterized protein</fullName>
    </submittedName>
</protein>
<evidence type="ECO:0000313" key="2">
    <source>
        <dbReference type="Proteomes" id="UP000002372"/>
    </source>
</evidence>
<dbReference type="HOGENOM" id="CLU_3048984_0_0_4"/>
<reference evidence="2" key="2">
    <citation type="journal article" date="2010" name="PLoS Genet.">
        <title>Structure, function, and evolution of the Thiomonas spp. genome.</title>
        <authorList>
            <person name="Arsene-Ploetze F."/>
            <person name="Koechler S."/>
            <person name="Marchal M."/>
            <person name="Coppee J.Y."/>
            <person name="Chandler M."/>
            <person name="Bonnefoy V."/>
            <person name="Brochier-Armanet C."/>
            <person name="Barakat M."/>
            <person name="Barbe V."/>
            <person name="Battaglia-Brunet F."/>
            <person name="Bruneel O."/>
            <person name="Bryan C.G."/>
            <person name="Cleiss-Arnold J."/>
            <person name="Cruveiller S."/>
            <person name="Erhardt M."/>
            <person name="Heinrich-Salmeron A."/>
            <person name="Hommais F."/>
            <person name="Joulian C."/>
            <person name="Krin E."/>
            <person name="Lieutaud A."/>
            <person name="Lievremont D."/>
            <person name="Michel C."/>
            <person name="Muller D."/>
            <person name="Ortet P."/>
            <person name="Proux C."/>
            <person name="Siguier P."/>
            <person name="Roche D."/>
            <person name="Rouy Z."/>
            <person name="Salvignol G."/>
            <person name="Slyemi D."/>
            <person name="Talla E."/>
            <person name="Weiss S."/>
            <person name="Weissenbach J."/>
            <person name="Medigue C."/>
            <person name="Bertin P.N."/>
        </authorList>
    </citation>
    <scope>NUCLEOTIDE SEQUENCE [LARGE SCALE GENOMIC DNA]</scope>
    <source>
        <strain evidence="2">DSM 22701 / CIP 110005 / 3As</strain>
    </source>
</reference>
<dbReference type="Proteomes" id="UP000002372">
    <property type="component" value="Chromosome"/>
</dbReference>
<reference key="1">
    <citation type="submission" date="2009-07" db="EMBL/GenBank/DDBJ databases">
        <authorList>
            <person name="Genoscope - CEA"/>
        </authorList>
    </citation>
    <scope>NUCLEOTIDE SEQUENCE</scope>
    <source>
        <strain>3As</strain>
    </source>
</reference>
<evidence type="ECO:0000313" key="1">
    <source>
        <dbReference type="EMBL" id="CAZ88189.1"/>
    </source>
</evidence>
<dbReference type="AlphaFoldDB" id="D6CQA9"/>